<evidence type="ECO:0000313" key="2">
    <source>
        <dbReference type="Proteomes" id="UP000789702"/>
    </source>
</evidence>
<feature type="non-terminal residue" evidence="1">
    <location>
        <position position="1"/>
    </location>
</feature>
<proteinExistence type="predicted"/>
<accession>A0ACA9QGW6</accession>
<gene>
    <name evidence="1" type="ORF">DHETER_LOCUS14622</name>
</gene>
<sequence>PQAANPLPNNSVQNNLNLVSKALLDYPSTFSKISYCIFFKGFKEEKKNDG</sequence>
<keyword evidence="2" id="KW-1185">Reference proteome</keyword>
<organism evidence="1 2">
    <name type="scientific">Dentiscutata heterogama</name>
    <dbReference type="NCBI Taxonomy" id="1316150"/>
    <lineage>
        <taxon>Eukaryota</taxon>
        <taxon>Fungi</taxon>
        <taxon>Fungi incertae sedis</taxon>
        <taxon>Mucoromycota</taxon>
        <taxon>Glomeromycotina</taxon>
        <taxon>Glomeromycetes</taxon>
        <taxon>Diversisporales</taxon>
        <taxon>Gigasporaceae</taxon>
        <taxon>Dentiscutata</taxon>
    </lineage>
</organism>
<dbReference type="Proteomes" id="UP000789702">
    <property type="component" value="Unassembled WGS sequence"/>
</dbReference>
<name>A0ACA9QGW6_9GLOM</name>
<dbReference type="EMBL" id="CAJVPU010046032">
    <property type="protein sequence ID" value="CAG8750782.1"/>
    <property type="molecule type" value="Genomic_DNA"/>
</dbReference>
<reference evidence="1" key="1">
    <citation type="submission" date="2021-06" db="EMBL/GenBank/DDBJ databases">
        <authorList>
            <person name="Kallberg Y."/>
            <person name="Tangrot J."/>
            <person name="Rosling A."/>
        </authorList>
    </citation>
    <scope>NUCLEOTIDE SEQUENCE</scope>
    <source>
        <strain evidence="1">IL203A</strain>
    </source>
</reference>
<protein>
    <submittedName>
        <fullName evidence="1">17439_t:CDS:1</fullName>
    </submittedName>
</protein>
<evidence type="ECO:0000313" key="1">
    <source>
        <dbReference type="EMBL" id="CAG8750782.1"/>
    </source>
</evidence>
<comment type="caution">
    <text evidence="1">The sequence shown here is derived from an EMBL/GenBank/DDBJ whole genome shotgun (WGS) entry which is preliminary data.</text>
</comment>